<dbReference type="CDD" id="cd02028">
    <property type="entry name" value="UMPK_like"/>
    <property type="match status" value="1"/>
</dbReference>
<comment type="caution">
    <text evidence="2">The sequence shown here is derived from an EMBL/GenBank/DDBJ whole genome shotgun (WGS) entry which is preliminary data.</text>
</comment>
<dbReference type="Pfam" id="PF00485">
    <property type="entry name" value="PRK"/>
    <property type="match status" value="1"/>
</dbReference>
<dbReference type="eggNOG" id="COG0572">
    <property type="taxonomic scope" value="Bacteria"/>
</dbReference>
<protein>
    <submittedName>
        <fullName evidence="2">ATPase AAA</fullName>
    </submittedName>
</protein>
<dbReference type="Proteomes" id="UP000030103">
    <property type="component" value="Unassembled WGS sequence"/>
</dbReference>
<dbReference type="Gene3D" id="3.30.980.10">
    <property type="entry name" value="Threonyl-trna Synthetase, Chain A, domain 2"/>
    <property type="match status" value="1"/>
</dbReference>
<proteinExistence type="predicted"/>
<evidence type="ECO:0000313" key="3">
    <source>
        <dbReference type="Proteomes" id="UP000030103"/>
    </source>
</evidence>
<sequence>MIETITLYCKNLDRSDEFPIGVSLIEVADFYESLLGFKPMCALINNHDTCLSRKVYEPADIIFCGLKDEDGMRAYVRSLFFVISKAVDDIMPDCHLYIEHSLSNGYYCEIRNGHEVTAEDIHRVKQKAEQIIREKHIFTGHNVRTEEALKLFRNENHIDRCELLESIGAAYTRYYELDGYIDHFYNCLVPSTEYLHLFDFVPYQKGALLRVPDPEDTTRLKPFISQPKLSEAFDFQNRLLAVVDAKYVGDLNRMIRADDVEDMILVAEAFQEKRIAEISAEIAKKYQEGVRVVLISGPSSSGKTTFCKRLQVQLKTNLLKPHGISLDNYFVDRELSPVDEKGEYDFESLYALDLPFLNEQFTRILDGEEVDLPSFDFSVGKRVFRGEKLKLNDGEILMMEGIHALNPLLLENVDPSKTYKIYVSALTGIALDAHNRIPSTDNRLIRRIVRDYNYRGYSAVETIRRWPSVRKGEEKWVFPYQENADVMFNSAMLYELAALKPYAEPILREVPESEPEYASANRLLDFLRYFYSIPEHLLPSISIVREFLGGSSFKY</sequence>
<dbReference type="SUPFAM" id="SSF52540">
    <property type="entry name" value="P-loop containing nucleoside triphosphate hydrolases"/>
    <property type="match status" value="1"/>
</dbReference>
<dbReference type="GO" id="GO:0016301">
    <property type="term" value="F:kinase activity"/>
    <property type="evidence" value="ECO:0007669"/>
    <property type="project" value="InterPro"/>
</dbReference>
<dbReference type="EMBL" id="JRFA01000008">
    <property type="protein sequence ID" value="KGN75186.1"/>
    <property type="molecule type" value="Genomic_DNA"/>
</dbReference>
<feature type="domain" description="Phosphoribulokinase/uridine kinase" evidence="1">
    <location>
        <begin position="293"/>
        <end position="490"/>
    </location>
</feature>
<dbReference type="GO" id="GO:0005524">
    <property type="term" value="F:ATP binding"/>
    <property type="evidence" value="ECO:0007669"/>
    <property type="project" value="InterPro"/>
</dbReference>
<dbReference type="OrthoDB" id="9764644at2"/>
<dbReference type="RefSeq" id="WP_036872996.1">
    <property type="nucleotide sequence ID" value="NZ_JRFA01000008.1"/>
</dbReference>
<dbReference type="PANTHER" id="PTHR10285">
    <property type="entry name" value="URIDINE KINASE"/>
    <property type="match status" value="1"/>
</dbReference>
<dbReference type="STRING" id="28115.HQ47_02265"/>
<name>A0A0A2E8H3_9PORP</name>
<organism evidence="2 3">
    <name type="scientific">Porphyromonas macacae</name>
    <dbReference type="NCBI Taxonomy" id="28115"/>
    <lineage>
        <taxon>Bacteria</taxon>
        <taxon>Pseudomonadati</taxon>
        <taxon>Bacteroidota</taxon>
        <taxon>Bacteroidia</taxon>
        <taxon>Bacteroidales</taxon>
        <taxon>Porphyromonadaceae</taxon>
        <taxon>Porphyromonas</taxon>
    </lineage>
</organism>
<dbReference type="eggNOG" id="COG0441">
    <property type="taxonomic scope" value="Bacteria"/>
</dbReference>
<reference evidence="2 3" key="1">
    <citation type="submission" date="2014-09" db="EMBL/GenBank/DDBJ databases">
        <title>Draft Genome Sequence of Porphyromonas macacae COT-192_OH2859.</title>
        <authorList>
            <person name="Wallis C."/>
            <person name="Deusch O."/>
            <person name="O'Flynn C."/>
            <person name="Davis I."/>
            <person name="Horsfall A."/>
            <person name="Kirkwood N."/>
            <person name="Harris S."/>
            <person name="Eisen J.A."/>
            <person name="Coil D.A."/>
            <person name="Darling A.E."/>
            <person name="Jospin G."/>
            <person name="Alexiev A."/>
        </authorList>
    </citation>
    <scope>NUCLEOTIDE SEQUENCE [LARGE SCALE GENOMIC DNA]</scope>
    <source>
        <strain evidence="3">COT-192 OH2859</strain>
    </source>
</reference>
<dbReference type="InterPro" id="IPR027417">
    <property type="entry name" value="P-loop_NTPase"/>
</dbReference>
<dbReference type="InterPro" id="IPR006083">
    <property type="entry name" value="PRK/URK"/>
</dbReference>
<dbReference type="Gene3D" id="3.40.50.300">
    <property type="entry name" value="P-loop containing nucleotide triphosphate hydrolases"/>
    <property type="match status" value="1"/>
</dbReference>
<accession>A0A0A2E8H3</accession>
<dbReference type="AlphaFoldDB" id="A0A0A2E8H3"/>
<keyword evidence="3" id="KW-1185">Reference proteome</keyword>
<gene>
    <name evidence="2" type="ORF">HQ47_02265</name>
</gene>
<evidence type="ECO:0000259" key="1">
    <source>
        <dbReference type="Pfam" id="PF00485"/>
    </source>
</evidence>
<dbReference type="SUPFAM" id="SSF55186">
    <property type="entry name" value="ThrRS/AlaRS common domain"/>
    <property type="match status" value="1"/>
</dbReference>
<evidence type="ECO:0000313" key="2">
    <source>
        <dbReference type="EMBL" id="KGN75186.1"/>
    </source>
</evidence>
<dbReference type="InterPro" id="IPR018163">
    <property type="entry name" value="Thr/Ala-tRNA-synth_IIc_edit"/>
</dbReference>